<name>A0A067NKP4_PLEO1</name>
<dbReference type="AlphaFoldDB" id="A0A067NKP4"/>
<dbReference type="Proteomes" id="UP000027073">
    <property type="component" value="Unassembled WGS sequence"/>
</dbReference>
<dbReference type="EMBL" id="KL198012">
    <property type="protein sequence ID" value="KDQ24161.1"/>
    <property type="molecule type" value="Genomic_DNA"/>
</dbReference>
<dbReference type="VEuPathDB" id="FungiDB:PLEOSDRAFT_1090693"/>
<dbReference type="HOGENOM" id="CLU_2475047_0_0_1"/>
<organism evidence="1 2">
    <name type="scientific">Pleurotus ostreatus (strain PC15)</name>
    <name type="common">Oyster mushroom</name>
    <dbReference type="NCBI Taxonomy" id="1137138"/>
    <lineage>
        <taxon>Eukaryota</taxon>
        <taxon>Fungi</taxon>
        <taxon>Dikarya</taxon>
        <taxon>Basidiomycota</taxon>
        <taxon>Agaricomycotina</taxon>
        <taxon>Agaricomycetes</taxon>
        <taxon>Agaricomycetidae</taxon>
        <taxon>Agaricales</taxon>
        <taxon>Pleurotineae</taxon>
        <taxon>Pleurotaceae</taxon>
        <taxon>Pleurotus</taxon>
    </lineage>
</organism>
<feature type="non-terminal residue" evidence="1">
    <location>
        <position position="88"/>
    </location>
</feature>
<dbReference type="InParanoid" id="A0A067NKP4"/>
<gene>
    <name evidence="1" type="ORF">PLEOSDRAFT_1090693</name>
</gene>
<protein>
    <submittedName>
        <fullName evidence="1">Uncharacterized protein</fullName>
    </submittedName>
</protein>
<accession>A0A067NKP4</accession>
<reference evidence="2" key="1">
    <citation type="journal article" date="2014" name="Proc. Natl. Acad. Sci. U.S.A.">
        <title>Extensive sampling of basidiomycete genomes demonstrates inadequacy of the white-rot/brown-rot paradigm for wood decay fungi.</title>
        <authorList>
            <person name="Riley R."/>
            <person name="Salamov A.A."/>
            <person name="Brown D.W."/>
            <person name="Nagy L.G."/>
            <person name="Floudas D."/>
            <person name="Held B.W."/>
            <person name="Levasseur A."/>
            <person name="Lombard V."/>
            <person name="Morin E."/>
            <person name="Otillar R."/>
            <person name="Lindquist E.A."/>
            <person name="Sun H."/>
            <person name="LaButti K.M."/>
            <person name="Schmutz J."/>
            <person name="Jabbour D."/>
            <person name="Luo H."/>
            <person name="Baker S.E."/>
            <person name="Pisabarro A.G."/>
            <person name="Walton J.D."/>
            <person name="Blanchette R.A."/>
            <person name="Henrissat B."/>
            <person name="Martin F."/>
            <person name="Cullen D."/>
            <person name="Hibbett D.S."/>
            <person name="Grigoriev I.V."/>
        </authorList>
    </citation>
    <scope>NUCLEOTIDE SEQUENCE [LARGE SCALE GENOMIC DNA]</scope>
    <source>
        <strain evidence="2">PC15</strain>
    </source>
</reference>
<proteinExistence type="predicted"/>
<sequence length="88" mass="10451">MDRLSATIHSLLQAEQVRKSRNRCSRQQRCWPTWAPISPRPLLIFWPRRSQNTRRYQHFMNDIVANPLLHKNVHANNLNGGSTLRYET</sequence>
<evidence type="ECO:0000313" key="2">
    <source>
        <dbReference type="Proteomes" id="UP000027073"/>
    </source>
</evidence>
<evidence type="ECO:0000313" key="1">
    <source>
        <dbReference type="EMBL" id="KDQ24161.1"/>
    </source>
</evidence>